<evidence type="ECO:0000256" key="2">
    <source>
        <dbReference type="ARBA" id="ARBA00022475"/>
    </source>
</evidence>
<evidence type="ECO:0000256" key="4">
    <source>
        <dbReference type="ARBA" id="ARBA00022989"/>
    </source>
</evidence>
<evidence type="ECO:0000313" key="8">
    <source>
        <dbReference type="EMBL" id="QTH70522.1"/>
    </source>
</evidence>
<dbReference type="PANTHER" id="PTHR43124">
    <property type="entry name" value="PURINE EFFLUX PUMP PBUE"/>
    <property type="match status" value="1"/>
</dbReference>
<dbReference type="PROSITE" id="PS50850">
    <property type="entry name" value="MFS"/>
    <property type="match status" value="1"/>
</dbReference>
<feature type="transmembrane region" description="Helical" evidence="6">
    <location>
        <begin position="70"/>
        <end position="88"/>
    </location>
</feature>
<sequence>MPLAVFALALGAFAISTTEFVILGLLLNVSQDFGISVSDAGFLVTAYAIGVVIGAPLLTPILAKYPRKQVVVFLLALFTVGNVIAVFAPNYETLLFSRVFTALVHASFYGLSSIIASQLVSKDKQARAMSMVFMGATIANIAGAPLGTMIGLEFGWRSTSVACAILGFVAMVGIFILVPKVKSEKPQNIGAEFKTLLQPKVIRALLLTLVGFSGTFTLLTYIAPLLIDVTGFEESNISMMLFIFGLGMAVGNPIGGWLTDKNLTLGLNATLGFLFVVLLAIGLLSSYMIPMYILTFLFGAALFATITPLQVNAMIAAGDAPVMAASFNIAAFNLANALAAAFGGYIIDSSLGITFLPFGAASFALLGLIFAFSTQARTSPANESKQAVSA</sequence>
<accession>A0A975DG67</accession>
<evidence type="ECO:0000256" key="6">
    <source>
        <dbReference type="SAM" id="Phobius"/>
    </source>
</evidence>
<dbReference type="KEGG" id="pxi:J5O05_11140"/>
<feature type="transmembrane region" description="Helical" evidence="6">
    <location>
        <begin position="239"/>
        <end position="258"/>
    </location>
</feature>
<feature type="transmembrane region" description="Helical" evidence="6">
    <location>
        <begin position="204"/>
        <end position="227"/>
    </location>
</feature>
<evidence type="ECO:0000259" key="7">
    <source>
        <dbReference type="PROSITE" id="PS50850"/>
    </source>
</evidence>
<feature type="transmembrane region" description="Helical" evidence="6">
    <location>
        <begin position="265"/>
        <end position="285"/>
    </location>
</feature>
<feature type="domain" description="Major facilitator superfamily (MFS) profile" evidence="7">
    <location>
        <begin position="4"/>
        <end position="379"/>
    </location>
</feature>
<evidence type="ECO:0000256" key="1">
    <source>
        <dbReference type="ARBA" id="ARBA00004651"/>
    </source>
</evidence>
<keyword evidence="5 6" id="KW-0472">Membrane</keyword>
<feature type="transmembrane region" description="Helical" evidence="6">
    <location>
        <begin position="353"/>
        <end position="372"/>
    </location>
</feature>
<evidence type="ECO:0000256" key="3">
    <source>
        <dbReference type="ARBA" id="ARBA00022692"/>
    </source>
</evidence>
<proteinExistence type="predicted"/>
<gene>
    <name evidence="8" type="ORF">J5O05_11140</name>
</gene>
<reference evidence="8" key="1">
    <citation type="submission" date="2021-03" db="EMBL/GenBank/DDBJ databases">
        <title>Complete Genome of Pseudoalteromonas xiamenensis STKMTI.2, a new potential marine bacterium producing anti-Vibrio compounds.</title>
        <authorList>
            <person name="Handayani D.P."/>
            <person name="Isnansetyo A."/>
            <person name="Istiqomah I."/>
            <person name="Jumina J."/>
        </authorList>
    </citation>
    <scope>NUCLEOTIDE SEQUENCE</scope>
    <source>
        <strain evidence="8">STKMTI.2</strain>
    </source>
</reference>
<dbReference type="AlphaFoldDB" id="A0A975DG67"/>
<organism evidence="8 9">
    <name type="scientific">Pseudoalteromonas xiamenensis</name>
    <dbReference type="NCBI Taxonomy" id="882626"/>
    <lineage>
        <taxon>Bacteria</taxon>
        <taxon>Pseudomonadati</taxon>
        <taxon>Pseudomonadota</taxon>
        <taxon>Gammaproteobacteria</taxon>
        <taxon>Alteromonadales</taxon>
        <taxon>Pseudoalteromonadaceae</taxon>
        <taxon>Pseudoalteromonas</taxon>
    </lineage>
</organism>
<dbReference type="InterPro" id="IPR011701">
    <property type="entry name" value="MFS"/>
</dbReference>
<dbReference type="GO" id="GO:0022857">
    <property type="term" value="F:transmembrane transporter activity"/>
    <property type="evidence" value="ECO:0007669"/>
    <property type="project" value="InterPro"/>
</dbReference>
<feature type="transmembrane region" description="Helical" evidence="6">
    <location>
        <begin position="291"/>
        <end position="315"/>
    </location>
</feature>
<dbReference type="SUPFAM" id="SSF103473">
    <property type="entry name" value="MFS general substrate transporter"/>
    <property type="match status" value="1"/>
</dbReference>
<dbReference type="Gene3D" id="1.20.1250.20">
    <property type="entry name" value="MFS general substrate transporter like domains"/>
    <property type="match status" value="2"/>
</dbReference>
<dbReference type="RefSeq" id="WP_208842112.1">
    <property type="nucleotide sequence ID" value="NZ_CP072133.1"/>
</dbReference>
<dbReference type="PANTHER" id="PTHR43124:SF8">
    <property type="entry name" value="INNER MEMBRANE TRANSPORT PROTEIN YDHP"/>
    <property type="match status" value="1"/>
</dbReference>
<keyword evidence="9" id="KW-1185">Reference proteome</keyword>
<feature type="transmembrane region" description="Helical" evidence="6">
    <location>
        <begin position="100"/>
        <end position="120"/>
    </location>
</feature>
<feature type="transmembrane region" description="Helical" evidence="6">
    <location>
        <begin position="132"/>
        <end position="152"/>
    </location>
</feature>
<feature type="transmembrane region" description="Helical" evidence="6">
    <location>
        <begin position="42"/>
        <end position="63"/>
    </location>
</feature>
<feature type="transmembrane region" description="Helical" evidence="6">
    <location>
        <begin position="158"/>
        <end position="178"/>
    </location>
</feature>
<dbReference type="Pfam" id="PF07690">
    <property type="entry name" value="MFS_1"/>
    <property type="match status" value="1"/>
</dbReference>
<keyword evidence="3 6" id="KW-0812">Transmembrane</keyword>
<name>A0A975DG67_9GAMM</name>
<dbReference type="EMBL" id="CP072133">
    <property type="protein sequence ID" value="QTH70522.1"/>
    <property type="molecule type" value="Genomic_DNA"/>
</dbReference>
<dbReference type="InterPro" id="IPR020846">
    <property type="entry name" value="MFS_dom"/>
</dbReference>
<comment type="subcellular location">
    <subcellularLocation>
        <location evidence="1">Cell membrane</location>
        <topology evidence="1">Multi-pass membrane protein</topology>
    </subcellularLocation>
</comment>
<dbReference type="Proteomes" id="UP000664904">
    <property type="component" value="Chromosome"/>
</dbReference>
<evidence type="ECO:0000256" key="5">
    <source>
        <dbReference type="ARBA" id="ARBA00023136"/>
    </source>
</evidence>
<feature type="transmembrane region" description="Helical" evidence="6">
    <location>
        <begin position="327"/>
        <end position="347"/>
    </location>
</feature>
<evidence type="ECO:0000313" key="9">
    <source>
        <dbReference type="Proteomes" id="UP000664904"/>
    </source>
</evidence>
<dbReference type="CDD" id="cd17324">
    <property type="entry name" value="MFS_NepI_like"/>
    <property type="match status" value="1"/>
</dbReference>
<protein>
    <submittedName>
        <fullName evidence="8">MFS transporter</fullName>
    </submittedName>
</protein>
<dbReference type="GO" id="GO:0005886">
    <property type="term" value="C:plasma membrane"/>
    <property type="evidence" value="ECO:0007669"/>
    <property type="project" value="UniProtKB-SubCell"/>
</dbReference>
<keyword evidence="2" id="KW-1003">Cell membrane</keyword>
<keyword evidence="4 6" id="KW-1133">Transmembrane helix</keyword>
<dbReference type="InterPro" id="IPR036259">
    <property type="entry name" value="MFS_trans_sf"/>
</dbReference>
<dbReference type="InterPro" id="IPR050189">
    <property type="entry name" value="MFS_Efflux_Transporters"/>
</dbReference>